<reference evidence="5" key="1">
    <citation type="journal article" date="2019" name="Int. J. Syst. Evol. Microbiol.">
        <title>The Global Catalogue of Microorganisms (GCM) 10K type strain sequencing project: providing services to taxonomists for standard genome sequencing and annotation.</title>
        <authorList>
            <consortium name="The Broad Institute Genomics Platform"/>
            <consortium name="The Broad Institute Genome Sequencing Center for Infectious Disease"/>
            <person name="Wu L."/>
            <person name="Ma J."/>
        </authorList>
    </citation>
    <scope>NUCLEOTIDE SEQUENCE [LARGE SCALE GENOMIC DNA]</scope>
    <source>
        <strain evidence="5">CECT 8482</strain>
    </source>
</reference>
<name>A0ABT8DAE6_9RHOB</name>
<evidence type="ECO:0000259" key="3">
    <source>
        <dbReference type="PROSITE" id="PS51186"/>
    </source>
</evidence>
<dbReference type="InterPro" id="IPR000182">
    <property type="entry name" value="GNAT_dom"/>
</dbReference>
<gene>
    <name evidence="4" type="ORF">QWZ10_19135</name>
</gene>
<dbReference type="Proteomes" id="UP001243846">
    <property type="component" value="Unassembled WGS sequence"/>
</dbReference>
<dbReference type="GO" id="GO:0016746">
    <property type="term" value="F:acyltransferase activity"/>
    <property type="evidence" value="ECO:0007669"/>
    <property type="project" value="UniProtKB-KW"/>
</dbReference>
<dbReference type="CDD" id="cd04301">
    <property type="entry name" value="NAT_SF"/>
    <property type="match status" value="1"/>
</dbReference>
<keyword evidence="1 4" id="KW-0808">Transferase</keyword>
<feature type="domain" description="N-acetyltransferase" evidence="3">
    <location>
        <begin position="2"/>
        <end position="147"/>
    </location>
</feature>
<accession>A0ABT8DAE6</accession>
<protein>
    <submittedName>
        <fullName evidence="4">GNAT family N-acetyltransferase</fullName>
        <ecNumber evidence="4">2.3.1.-</ecNumber>
    </submittedName>
</protein>
<dbReference type="InterPro" id="IPR016181">
    <property type="entry name" value="Acyl_CoA_acyltransferase"/>
</dbReference>
<comment type="caution">
    <text evidence="4">The sequence shown here is derived from an EMBL/GenBank/DDBJ whole genome shotgun (WGS) entry which is preliminary data.</text>
</comment>
<dbReference type="PANTHER" id="PTHR43800">
    <property type="entry name" value="PEPTIDYL-LYSINE N-ACETYLTRANSFERASE YJAB"/>
    <property type="match status" value="1"/>
</dbReference>
<evidence type="ECO:0000313" key="5">
    <source>
        <dbReference type="Proteomes" id="UP001243846"/>
    </source>
</evidence>
<dbReference type="EMBL" id="JAUFRC010000001">
    <property type="protein sequence ID" value="MDN3713306.1"/>
    <property type="molecule type" value="Genomic_DNA"/>
</dbReference>
<evidence type="ECO:0000313" key="4">
    <source>
        <dbReference type="EMBL" id="MDN3713306.1"/>
    </source>
</evidence>
<dbReference type="Gene3D" id="3.40.630.30">
    <property type="match status" value="1"/>
</dbReference>
<dbReference type="RefSeq" id="WP_377684834.1">
    <property type="nucleotide sequence ID" value="NZ_JBHMDZ010000006.1"/>
</dbReference>
<dbReference type="SUPFAM" id="SSF55729">
    <property type="entry name" value="Acyl-CoA N-acyltransferases (Nat)"/>
    <property type="match status" value="1"/>
</dbReference>
<sequence>MFELRGAREEERDQIAKIWHTSASLPDVGPPQMPSYEVLRARVDEELASGWSVTVAVAGGEIAGFVALRPAENYLAELFVSPSHLGCGLGKRLLDHAKSVMQDGFTLFTTTKNARARRFYEREGLTLERESLHPRAGHPITYYCWNGG</sequence>
<organism evidence="4 5">
    <name type="scientific">Paracoccus cavernae</name>
    <dbReference type="NCBI Taxonomy" id="1571207"/>
    <lineage>
        <taxon>Bacteria</taxon>
        <taxon>Pseudomonadati</taxon>
        <taxon>Pseudomonadota</taxon>
        <taxon>Alphaproteobacteria</taxon>
        <taxon>Rhodobacterales</taxon>
        <taxon>Paracoccaceae</taxon>
        <taxon>Paracoccus</taxon>
    </lineage>
</organism>
<proteinExistence type="predicted"/>
<evidence type="ECO:0000256" key="2">
    <source>
        <dbReference type="ARBA" id="ARBA00023315"/>
    </source>
</evidence>
<dbReference type="PANTHER" id="PTHR43800:SF1">
    <property type="entry name" value="PEPTIDYL-LYSINE N-ACETYLTRANSFERASE YJAB"/>
    <property type="match status" value="1"/>
</dbReference>
<dbReference type="EC" id="2.3.1.-" evidence="4"/>
<keyword evidence="5" id="KW-1185">Reference proteome</keyword>
<dbReference type="PROSITE" id="PS51186">
    <property type="entry name" value="GNAT"/>
    <property type="match status" value="1"/>
</dbReference>
<keyword evidence="2 4" id="KW-0012">Acyltransferase</keyword>
<dbReference type="Pfam" id="PF00583">
    <property type="entry name" value="Acetyltransf_1"/>
    <property type="match status" value="1"/>
</dbReference>
<evidence type="ECO:0000256" key="1">
    <source>
        <dbReference type="ARBA" id="ARBA00022679"/>
    </source>
</evidence>